<protein>
    <recommendedName>
        <fullName evidence="4">NmrA-like domain-containing protein</fullName>
    </recommendedName>
</protein>
<keyword evidence="6" id="KW-1185">Reference proteome</keyword>
<sequence length="312" mass="34808">MTVIAVAGGTGAVGKTIVEVLTQEANHEVIVLTRKARGNDPILTRSQQVDIDNSDVASLTEVLNEHKVHTIISAIALYSEETSTSQLNLIKAAENASSTERFIPSEYSFIQTEDLLPLDPSIKYFLDAANLLKSTNLKFTRVIPGFFMDYWGMPHVRTHLEHLTFGVDMVTCEAAIPGDGNDKIGMTYTYDMAAFIARLLEMEDWEECSVIVADEITFNELVELGEEVRRRKFKVVYDSPDKVKEGAVTVPPMPQGVGYSQEELVEMTALVDRLILGKTFDFPLEVLANSRFPDLKLVQVRDFVQKAWEGKA</sequence>
<name>A0ABR4M1D3_9EURO</name>
<evidence type="ECO:0000256" key="2">
    <source>
        <dbReference type="ARBA" id="ARBA00022857"/>
    </source>
</evidence>
<reference evidence="5 6" key="1">
    <citation type="submission" date="2024-07" db="EMBL/GenBank/DDBJ databases">
        <title>Section-level genome sequencing and comparative genomics of Aspergillus sections Usti and Cavernicolus.</title>
        <authorList>
            <consortium name="Lawrence Berkeley National Laboratory"/>
            <person name="Nybo J.L."/>
            <person name="Vesth T.C."/>
            <person name="Theobald S."/>
            <person name="Frisvad J.C."/>
            <person name="Larsen T.O."/>
            <person name="Kjaerboelling I."/>
            <person name="Rothschild-Mancinelli K."/>
            <person name="Lyhne E.K."/>
            <person name="Kogle M.E."/>
            <person name="Barry K."/>
            <person name="Clum A."/>
            <person name="Na H."/>
            <person name="Ledsgaard L."/>
            <person name="Lin J."/>
            <person name="Lipzen A."/>
            <person name="Kuo A."/>
            <person name="Riley R."/>
            <person name="Mondo S."/>
            <person name="Labutti K."/>
            <person name="Haridas S."/>
            <person name="Pangalinan J."/>
            <person name="Salamov A.A."/>
            <person name="Simmons B.A."/>
            <person name="Magnuson J.K."/>
            <person name="Chen J."/>
            <person name="Drula E."/>
            <person name="Henrissat B."/>
            <person name="Wiebenga A."/>
            <person name="Lubbers R.J."/>
            <person name="Gomes A.C."/>
            <person name="Macurrencykelacurrency M.R."/>
            <person name="Stajich J."/>
            <person name="Grigoriev I.V."/>
            <person name="Mortensen U.H."/>
            <person name="De Vries R.P."/>
            <person name="Baker S.E."/>
            <person name="Andersen M.R."/>
        </authorList>
    </citation>
    <scope>NUCLEOTIDE SEQUENCE [LARGE SCALE GENOMIC DNA]</scope>
    <source>
        <strain evidence="5 6">CBS 449.75</strain>
    </source>
</reference>
<dbReference type="GeneID" id="98147325"/>
<evidence type="ECO:0000256" key="1">
    <source>
        <dbReference type="ARBA" id="ARBA00005725"/>
    </source>
</evidence>
<dbReference type="Gene3D" id="3.40.50.720">
    <property type="entry name" value="NAD(P)-binding Rossmann-like Domain"/>
    <property type="match status" value="1"/>
</dbReference>
<evidence type="ECO:0000313" key="5">
    <source>
        <dbReference type="EMBL" id="KAL2870610.1"/>
    </source>
</evidence>
<dbReference type="RefSeq" id="XP_070889589.1">
    <property type="nucleotide sequence ID" value="XM_071032253.1"/>
</dbReference>
<gene>
    <name evidence="5" type="ORF">BJX67DRAFT_377959</name>
</gene>
<evidence type="ECO:0000313" key="6">
    <source>
        <dbReference type="Proteomes" id="UP001610432"/>
    </source>
</evidence>
<evidence type="ECO:0000256" key="3">
    <source>
        <dbReference type="ARBA" id="ARBA00023002"/>
    </source>
</evidence>
<dbReference type="PANTHER" id="PTHR47706">
    <property type="entry name" value="NMRA-LIKE FAMILY PROTEIN"/>
    <property type="match status" value="1"/>
</dbReference>
<dbReference type="EMBL" id="JBFXLQ010000005">
    <property type="protein sequence ID" value="KAL2870610.1"/>
    <property type="molecule type" value="Genomic_DNA"/>
</dbReference>
<organism evidence="5 6">
    <name type="scientific">Aspergillus lucknowensis</name>
    <dbReference type="NCBI Taxonomy" id="176173"/>
    <lineage>
        <taxon>Eukaryota</taxon>
        <taxon>Fungi</taxon>
        <taxon>Dikarya</taxon>
        <taxon>Ascomycota</taxon>
        <taxon>Pezizomycotina</taxon>
        <taxon>Eurotiomycetes</taxon>
        <taxon>Eurotiomycetidae</taxon>
        <taxon>Eurotiales</taxon>
        <taxon>Aspergillaceae</taxon>
        <taxon>Aspergillus</taxon>
        <taxon>Aspergillus subgen. Nidulantes</taxon>
    </lineage>
</organism>
<dbReference type="InterPro" id="IPR036291">
    <property type="entry name" value="NAD(P)-bd_dom_sf"/>
</dbReference>
<comment type="caution">
    <text evidence="5">The sequence shown here is derived from an EMBL/GenBank/DDBJ whole genome shotgun (WGS) entry which is preliminary data.</text>
</comment>
<accession>A0ABR4M1D3</accession>
<dbReference type="Proteomes" id="UP001610432">
    <property type="component" value="Unassembled WGS sequence"/>
</dbReference>
<dbReference type="InterPro" id="IPR051609">
    <property type="entry name" value="NmrA/Isoflavone_reductase-like"/>
</dbReference>
<evidence type="ECO:0000259" key="4">
    <source>
        <dbReference type="Pfam" id="PF05368"/>
    </source>
</evidence>
<dbReference type="SUPFAM" id="SSF51735">
    <property type="entry name" value="NAD(P)-binding Rossmann-fold domains"/>
    <property type="match status" value="1"/>
</dbReference>
<dbReference type="Pfam" id="PF05368">
    <property type="entry name" value="NmrA"/>
    <property type="match status" value="1"/>
</dbReference>
<dbReference type="Gene3D" id="3.90.25.10">
    <property type="entry name" value="UDP-galactose 4-epimerase, domain 1"/>
    <property type="match status" value="1"/>
</dbReference>
<dbReference type="InterPro" id="IPR008030">
    <property type="entry name" value="NmrA-like"/>
</dbReference>
<dbReference type="PANTHER" id="PTHR47706:SF4">
    <property type="entry name" value="NMRA-LIKE DOMAIN-CONTAINING PROTEIN"/>
    <property type="match status" value="1"/>
</dbReference>
<comment type="similarity">
    <text evidence="1">Belongs to the NmrA-type oxidoreductase family. Isoflavone reductase subfamily.</text>
</comment>
<keyword evidence="2" id="KW-0521">NADP</keyword>
<proteinExistence type="inferred from homology"/>
<feature type="domain" description="NmrA-like" evidence="4">
    <location>
        <begin position="3"/>
        <end position="258"/>
    </location>
</feature>
<keyword evidence="3" id="KW-0560">Oxidoreductase</keyword>